<evidence type="ECO:0000259" key="15">
    <source>
        <dbReference type="Pfam" id="PF07715"/>
    </source>
</evidence>
<organism evidence="16 17">
    <name type="scientific">Pseudaquabacterium terrae</name>
    <dbReference type="NCBI Taxonomy" id="2732868"/>
    <lineage>
        <taxon>Bacteria</taxon>
        <taxon>Pseudomonadati</taxon>
        <taxon>Pseudomonadota</taxon>
        <taxon>Betaproteobacteria</taxon>
        <taxon>Burkholderiales</taxon>
        <taxon>Sphaerotilaceae</taxon>
        <taxon>Pseudaquabacterium</taxon>
    </lineage>
</organism>
<evidence type="ECO:0000256" key="4">
    <source>
        <dbReference type="ARBA" id="ARBA00022452"/>
    </source>
</evidence>
<dbReference type="InterPro" id="IPR000531">
    <property type="entry name" value="Beta-barrel_TonB"/>
</dbReference>
<dbReference type="EMBL" id="JABRWJ010000007">
    <property type="protein sequence ID" value="NRF70006.1"/>
    <property type="molecule type" value="Genomic_DNA"/>
</dbReference>
<name>A0ABX2EMZ9_9BURK</name>
<keyword evidence="3 11" id="KW-0813">Transport</keyword>
<evidence type="ECO:0000256" key="5">
    <source>
        <dbReference type="ARBA" id="ARBA00022692"/>
    </source>
</evidence>
<comment type="subcellular location">
    <subcellularLocation>
        <location evidence="1 11">Cell outer membrane</location>
        <topology evidence="1 11">Multi-pass membrane protein</topology>
    </subcellularLocation>
</comment>
<dbReference type="SUPFAM" id="SSF56935">
    <property type="entry name" value="Porins"/>
    <property type="match status" value="1"/>
</dbReference>
<dbReference type="InterPro" id="IPR036942">
    <property type="entry name" value="Beta-barrel_TonB_sf"/>
</dbReference>
<evidence type="ECO:0000256" key="6">
    <source>
        <dbReference type="ARBA" id="ARBA00022729"/>
    </source>
</evidence>
<dbReference type="Gene3D" id="2.170.130.10">
    <property type="entry name" value="TonB-dependent receptor, plug domain"/>
    <property type="match status" value="1"/>
</dbReference>
<evidence type="ECO:0000313" key="16">
    <source>
        <dbReference type="EMBL" id="NRF70006.1"/>
    </source>
</evidence>
<dbReference type="InterPro" id="IPR039426">
    <property type="entry name" value="TonB-dep_rcpt-like"/>
</dbReference>
<evidence type="ECO:0000256" key="7">
    <source>
        <dbReference type="ARBA" id="ARBA00023077"/>
    </source>
</evidence>
<feature type="signal peptide" evidence="13">
    <location>
        <begin position="1"/>
        <end position="43"/>
    </location>
</feature>
<keyword evidence="17" id="KW-1185">Reference proteome</keyword>
<keyword evidence="10 11" id="KW-0998">Cell outer membrane</keyword>
<evidence type="ECO:0000256" key="9">
    <source>
        <dbReference type="ARBA" id="ARBA00023170"/>
    </source>
</evidence>
<feature type="domain" description="TonB-dependent receptor-like beta-barrel" evidence="14">
    <location>
        <begin position="303"/>
        <end position="684"/>
    </location>
</feature>
<dbReference type="Pfam" id="PF00593">
    <property type="entry name" value="TonB_dep_Rec_b-barrel"/>
    <property type="match status" value="1"/>
</dbReference>
<keyword evidence="8 11" id="KW-0472">Membrane</keyword>
<keyword evidence="4 11" id="KW-1134">Transmembrane beta strand</keyword>
<keyword evidence="9 16" id="KW-0675">Receptor</keyword>
<reference evidence="16 17" key="1">
    <citation type="submission" date="2020-05" db="EMBL/GenBank/DDBJ databases">
        <title>Aquincola sp. isolate from soil.</title>
        <authorList>
            <person name="Han J."/>
            <person name="Kim D.-U."/>
        </authorList>
    </citation>
    <scope>NUCLEOTIDE SEQUENCE [LARGE SCALE GENOMIC DNA]</scope>
    <source>
        <strain evidence="16 17">S2</strain>
    </source>
</reference>
<dbReference type="Pfam" id="PF07715">
    <property type="entry name" value="Plug"/>
    <property type="match status" value="1"/>
</dbReference>
<comment type="caution">
    <text evidence="16">The sequence shown here is derived from an EMBL/GenBank/DDBJ whole genome shotgun (WGS) entry which is preliminary data.</text>
</comment>
<dbReference type="RefSeq" id="WP_173128025.1">
    <property type="nucleotide sequence ID" value="NZ_JABRWJ010000007.1"/>
</dbReference>
<keyword evidence="7 12" id="KW-0798">TonB box</keyword>
<dbReference type="PANTHER" id="PTHR30069:SF29">
    <property type="entry name" value="HEMOGLOBIN AND HEMOGLOBIN-HAPTOGLOBIN-BINDING PROTEIN 1-RELATED"/>
    <property type="match status" value="1"/>
</dbReference>
<comment type="similarity">
    <text evidence="2 11 12">Belongs to the TonB-dependent receptor family.</text>
</comment>
<evidence type="ECO:0000313" key="17">
    <source>
        <dbReference type="Proteomes" id="UP000737171"/>
    </source>
</evidence>
<protein>
    <submittedName>
        <fullName evidence="16">TonB-dependent receptor</fullName>
    </submittedName>
</protein>
<dbReference type="Gene3D" id="2.40.170.20">
    <property type="entry name" value="TonB-dependent receptor, beta-barrel domain"/>
    <property type="match status" value="1"/>
</dbReference>
<dbReference type="Proteomes" id="UP000737171">
    <property type="component" value="Unassembled WGS sequence"/>
</dbReference>
<proteinExistence type="inferred from homology"/>
<evidence type="ECO:0000259" key="14">
    <source>
        <dbReference type="Pfam" id="PF00593"/>
    </source>
</evidence>
<keyword evidence="6 13" id="KW-0732">Signal</keyword>
<evidence type="ECO:0000256" key="3">
    <source>
        <dbReference type="ARBA" id="ARBA00022448"/>
    </source>
</evidence>
<evidence type="ECO:0000256" key="8">
    <source>
        <dbReference type="ARBA" id="ARBA00023136"/>
    </source>
</evidence>
<evidence type="ECO:0000256" key="1">
    <source>
        <dbReference type="ARBA" id="ARBA00004571"/>
    </source>
</evidence>
<evidence type="ECO:0000256" key="11">
    <source>
        <dbReference type="PROSITE-ProRule" id="PRU01360"/>
    </source>
</evidence>
<dbReference type="InterPro" id="IPR012910">
    <property type="entry name" value="Plug_dom"/>
</dbReference>
<evidence type="ECO:0000256" key="10">
    <source>
        <dbReference type="ARBA" id="ARBA00023237"/>
    </source>
</evidence>
<evidence type="ECO:0000256" key="2">
    <source>
        <dbReference type="ARBA" id="ARBA00009810"/>
    </source>
</evidence>
<accession>A0ABX2EMZ9</accession>
<feature type="chain" id="PRO_5046679046" evidence="13">
    <location>
        <begin position="44"/>
        <end position="719"/>
    </location>
</feature>
<dbReference type="CDD" id="cd01347">
    <property type="entry name" value="ligand_gated_channel"/>
    <property type="match status" value="1"/>
</dbReference>
<gene>
    <name evidence="16" type="ORF">HLB44_23665</name>
</gene>
<dbReference type="InterPro" id="IPR037066">
    <property type="entry name" value="Plug_dom_sf"/>
</dbReference>
<evidence type="ECO:0000256" key="13">
    <source>
        <dbReference type="SAM" id="SignalP"/>
    </source>
</evidence>
<dbReference type="PANTHER" id="PTHR30069">
    <property type="entry name" value="TONB-DEPENDENT OUTER MEMBRANE RECEPTOR"/>
    <property type="match status" value="1"/>
</dbReference>
<feature type="domain" description="TonB-dependent receptor plug" evidence="15">
    <location>
        <begin position="70"/>
        <end position="180"/>
    </location>
</feature>
<evidence type="ECO:0000256" key="12">
    <source>
        <dbReference type="RuleBase" id="RU003357"/>
    </source>
</evidence>
<sequence>MVSAVGSADSTTRRGPGMRPVCCAAQSLIWLMALQAGSAVAQAAVEEDELAMAFGDKASISIATGNRQPLRRAPAVATVITAEEIAAMGARDIDEALEAVPGVHVSRSNQGFPALYVMRGIYSEFNPQTLVLLNGVPLTTLFVGNRGNVWGGLPLDNVARIEVIRGPGSALYGADAYAGVVNIITKSAADVAGTEFGVRGGSFSTYEAWIQHGGQIGALKAAAYLRVGRTDGYRRTIDRDNQSFLDGLFGTRASLAPGPVNTGHEGVDASLALEWSKLQLRASYKLRDKLGTGAGAAGALDPVGKGRSERFLTDLSWNDIEIAPRWKLDLSASAFHYSNEFPQPLQLFPPGAFGGAFPQGMIGAPQTWERQVRLAAVVSHSSNGHQWRLGIGHDDLDMYRTQEFKNFSLVPSGPFIGLPVPTPGAQVVEFPVAESFVAPHRRRVDYVYVQDEWNFRRDWTLTTGVRHDRYSDVGGTTNPRVALVWDASLDLTTKLLYGRAFRAPSFTEQYSINNPVIRGNPDLQPETIRTLEAALAWQAGVDLQVNLNMFRYAMRDIIRTTQASDGSAVFNNIGSQRGRGAELEALWQASRGLRLSGHYAYQRSIDEDAGRDAGYAPRQHLWARADWSFRSGWLFSAQANHVADRRRAAGDPRSDIADYTTLDLVLRNARGKKGWELGVTVRNLFNADVREPSLSPGIAYPNDLPMAPRSVVLQAIYHL</sequence>
<keyword evidence="5 11" id="KW-0812">Transmembrane</keyword>
<dbReference type="PROSITE" id="PS52016">
    <property type="entry name" value="TONB_DEPENDENT_REC_3"/>
    <property type="match status" value="1"/>
</dbReference>